<dbReference type="AlphaFoldDB" id="A0AAX3T507"/>
<reference evidence="2" key="3">
    <citation type="submission" date="2023-04" db="EMBL/GenBank/DDBJ databases">
        <title>Complete genome sequence of a phthalic acid esters degrading bacterial strain.</title>
        <authorList>
            <person name="Weng L."/>
            <person name="Jia Y."/>
            <person name="Ren L."/>
        </authorList>
    </citation>
    <scope>NUCLEOTIDE SEQUENCE</scope>
    <source>
        <strain evidence="2">RL-LY01</strain>
    </source>
</reference>
<name>A0AAX3T507_9ACTN</name>
<gene>
    <name evidence="1" type="ORF">L2299_09060</name>
    <name evidence="2" type="ORF">P9A14_18010</name>
</gene>
<evidence type="ECO:0008006" key="5">
    <source>
        <dbReference type="Google" id="ProtNLM"/>
    </source>
</evidence>
<accession>A0AAX3T507</accession>
<organism evidence="2 4">
    <name type="scientific">Gordonia hongkongensis</name>
    <dbReference type="NCBI Taxonomy" id="1701090"/>
    <lineage>
        <taxon>Bacteria</taxon>
        <taxon>Bacillati</taxon>
        <taxon>Actinomycetota</taxon>
        <taxon>Actinomycetes</taxon>
        <taxon>Mycobacteriales</taxon>
        <taxon>Gordoniaceae</taxon>
        <taxon>Gordonia</taxon>
    </lineage>
</organism>
<dbReference type="EMBL" id="CP121270">
    <property type="protein sequence ID" value="WFP24011.1"/>
    <property type="molecule type" value="Genomic_DNA"/>
</dbReference>
<dbReference type="SUPFAM" id="SSF52402">
    <property type="entry name" value="Adenine nucleotide alpha hydrolases-like"/>
    <property type="match status" value="1"/>
</dbReference>
<dbReference type="Proteomes" id="UP001213504">
    <property type="component" value="Chromosome"/>
</dbReference>
<dbReference type="EMBL" id="JAKJLQ010000005">
    <property type="protein sequence ID" value="MDF6101203.1"/>
    <property type="molecule type" value="Genomic_DNA"/>
</dbReference>
<reference evidence="1" key="2">
    <citation type="submission" date="2022-01" db="EMBL/GenBank/DDBJ databases">
        <authorList>
            <person name="Sanchez-Suarez J."/>
            <person name="Villamil L."/>
            <person name="Diaz L.E."/>
        </authorList>
    </citation>
    <scope>NUCLEOTIDE SEQUENCE</scope>
    <source>
        <strain evidence="1">EUFUS-Z928</strain>
    </source>
</reference>
<sequence>MAALPLFPQRMNAATDDGYASTMSVRSLVSSATRIGAEITGPNDRSFTVVTEANYTLNSSPTPWLSATLPAAMKANMSLTLAGDVDEAALDNSNRAQDVLSMWYPRHYPRVVVEAQTTPASADRASGVGCFFSGGVDSFYSAFTRSEQITHLIFVHGFDIAIDDAELAAEALQAARAAAAEIGKPLIEVRTTLRSAFGDPLELTWGHIYHGAALAHVANALSPHLGTVIVPSSFRTDQLHPWGSHPDLDSAWSSSTMTIEHDNVDVGRFQKIRAISDSSIAMKHLRVCWQNRDGRFNCGRCSKCLRTKLGIEIAGAQCMTLPGSLDPKAIRRMYVDQTERMFLREALTELREGDLNAPELERAVRSAIRRSYVLQYFARG</sequence>
<keyword evidence="3" id="KW-1185">Reference proteome</keyword>
<proteinExistence type="predicted"/>
<dbReference type="Proteomes" id="UP001152308">
    <property type="component" value="Unassembled WGS sequence"/>
</dbReference>
<evidence type="ECO:0000313" key="4">
    <source>
        <dbReference type="Proteomes" id="UP001213504"/>
    </source>
</evidence>
<protein>
    <recommendedName>
        <fullName evidence="5">7-cyano-7-deazaguanine synthase</fullName>
    </recommendedName>
</protein>
<evidence type="ECO:0000313" key="3">
    <source>
        <dbReference type="Proteomes" id="UP001152308"/>
    </source>
</evidence>
<evidence type="ECO:0000313" key="1">
    <source>
        <dbReference type="EMBL" id="MDF6101203.1"/>
    </source>
</evidence>
<reference evidence="1" key="1">
    <citation type="journal article" date="2022" name="Data Brief">
        <title>Draft genome sequence data of Gordonia hongkongensis strain EUFUS-Z928 isolated from the octocoral Eunicea fusca.</title>
        <authorList>
            <person name="Sanchez-Suarez J."/>
            <person name="Diaz L."/>
            <person name="Melo-Bolivar J."/>
            <person name="Villamil L."/>
        </authorList>
    </citation>
    <scope>NUCLEOTIDE SEQUENCE</scope>
    <source>
        <strain evidence="1">EUFUS-Z928</strain>
    </source>
</reference>
<evidence type="ECO:0000313" key="2">
    <source>
        <dbReference type="EMBL" id="WFP24011.1"/>
    </source>
</evidence>
<dbReference type="RefSeq" id="WP_242697056.1">
    <property type="nucleotide sequence ID" value="NZ_CBDRNE010000004.1"/>
</dbReference>